<reference evidence="2" key="1">
    <citation type="submission" date="2018-11" db="EMBL/GenBank/DDBJ databases">
        <authorList>
            <consortium name="Pathogen Informatics"/>
        </authorList>
    </citation>
    <scope>NUCLEOTIDE SEQUENCE</scope>
</reference>
<keyword evidence="3" id="KW-1185">Reference proteome</keyword>
<dbReference type="Proteomes" id="UP000784294">
    <property type="component" value="Unassembled WGS sequence"/>
</dbReference>
<gene>
    <name evidence="2" type="ORF">PXEA_LOCUS13865</name>
</gene>
<organism evidence="2 3">
    <name type="scientific">Protopolystoma xenopodis</name>
    <dbReference type="NCBI Taxonomy" id="117903"/>
    <lineage>
        <taxon>Eukaryota</taxon>
        <taxon>Metazoa</taxon>
        <taxon>Spiralia</taxon>
        <taxon>Lophotrochozoa</taxon>
        <taxon>Platyhelminthes</taxon>
        <taxon>Monogenea</taxon>
        <taxon>Polyopisthocotylea</taxon>
        <taxon>Polystomatidea</taxon>
        <taxon>Polystomatidae</taxon>
        <taxon>Protopolystoma</taxon>
    </lineage>
</organism>
<name>A0A3S5AMQ7_9PLAT</name>
<evidence type="ECO:0000313" key="3">
    <source>
        <dbReference type="Proteomes" id="UP000784294"/>
    </source>
</evidence>
<feature type="compositionally biased region" description="Basic and acidic residues" evidence="1">
    <location>
        <begin position="1"/>
        <end position="10"/>
    </location>
</feature>
<protein>
    <submittedName>
        <fullName evidence="2">Uncharacterized protein</fullName>
    </submittedName>
</protein>
<proteinExistence type="predicted"/>
<sequence>MTSSERRTVDSEQLTGDDDKNDAQHLRGAVSSTQSRLDVRDLQRLQSGCDGSGNEYEGGPGDSTRCSAL</sequence>
<dbReference type="AlphaFoldDB" id="A0A3S5AMQ7"/>
<comment type="caution">
    <text evidence="2">The sequence shown here is derived from an EMBL/GenBank/DDBJ whole genome shotgun (WGS) entry which is preliminary data.</text>
</comment>
<accession>A0A3S5AMQ7</accession>
<feature type="region of interest" description="Disordered" evidence="1">
    <location>
        <begin position="1"/>
        <end position="23"/>
    </location>
</feature>
<evidence type="ECO:0000256" key="1">
    <source>
        <dbReference type="SAM" id="MobiDB-lite"/>
    </source>
</evidence>
<evidence type="ECO:0000313" key="2">
    <source>
        <dbReference type="EMBL" id="VEL20425.1"/>
    </source>
</evidence>
<dbReference type="EMBL" id="CAAALY010046420">
    <property type="protein sequence ID" value="VEL20425.1"/>
    <property type="molecule type" value="Genomic_DNA"/>
</dbReference>
<feature type="region of interest" description="Disordered" evidence="1">
    <location>
        <begin position="46"/>
        <end position="69"/>
    </location>
</feature>